<keyword evidence="5 8" id="KW-1133">Transmembrane helix</keyword>
<keyword evidence="4 8" id="KW-0812">Transmembrane</keyword>
<dbReference type="EMBL" id="CP092488">
    <property type="protein sequence ID" value="UMB69735.1"/>
    <property type="molecule type" value="Genomic_DNA"/>
</dbReference>
<keyword evidence="6 8" id="KW-0472">Membrane</keyword>
<feature type="transmembrane region" description="Helical" evidence="8">
    <location>
        <begin position="932"/>
        <end position="951"/>
    </location>
</feature>
<evidence type="ECO:0000256" key="6">
    <source>
        <dbReference type="ARBA" id="ARBA00023136"/>
    </source>
</evidence>
<feature type="domain" description="Membrane transport protein MMPL" evidence="9">
    <location>
        <begin position="78"/>
        <end position="404"/>
    </location>
</feature>
<evidence type="ECO:0000256" key="5">
    <source>
        <dbReference type="ARBA" id="ARBA00022989"/>
    </source>
</evidence>
<evidence type="ECO:0000256" key="8">
    <source>
        <dbReference type="SAM" id="Phobius"/>
    </source>
</evidence>
<proteinExistence type="inferred from homology"/>
<reference evidence="10" key="1">
    <citation type="submission" date="2022-08" db="EMBL/GenBank/DDBJ databases">
        <title>Whole genome sequencing of non-tuberculosis mycobacteria type-strains.</title>
        <authorList>
            <person name="Igarashi Y."/>
            <person name="Osugi A."/>
            <person name="Mitarai S."/>
        </authorList>
    </citation>
    <scope>NUCLEOTIDE SEQUENCE</scope>
    <source>
        <strain evidence="10">DSM 45127</strain>
    </source>
</reference>
<dbReference type="PANTHER" id="PTHR33406">
    <property type="entry name" value="MEMBRANE PROTEIN MJ1562-RELATED"/>
    <property type="match status" value="1"/>
</dbReference>
<keyword evidence="3" id="KW-1003">Cell membrane</keyword>
<dbReference type="SUPFAM" id="SSF82866">
    <property type="entry name" value="Multidrug efflux transporter AcrB transmembrane domain"/>
    <property type="match status" value="2"/>
</dbReference>
<feature type="transmembrane region" description="Helical" evidence="8">
    <location>
        <begin position="788"/>
        <end position="807"/>
    </location>
</feature>
<dbReference type="Gene3D" id="1.20.1640.10">
    <property type="entry name" value="Multidrug efflux transporter AcrB transmembrane domain"/>
    <property type="match status" value="2"/>
</dbReference>
<protein>
    <submittedName>
        <fullName evidence="10">RND family transporter</fullName>
    </submittedName>
</protein>
<gene>
    <name evidence="10" type="ORF">MKK62_25980</name>
</gene>
<feature type="domain" description="Membrane transport protein MMPL" evidence="9">
    <location>
        <begin position="633"/>
        <end position="960"/>
    </location>
</feature>
<feature type="transmembrane region" description="Helical" evidence="8">
    <location>
        <begin position="216"/>
        <end position="235"/>
    </location>
</feature>
<feature type="transmembrane region" description="Helical" evidence="8">
    <location>
        <begin position="311"/>
        <end position="334"/>
    </location>
</feature>
<comment type="similarity">
    <text evidence="2">Belongs to the resistance-nodulation-cell division (RND) (TC 2.A.6) family. MmpL subfamily.</text>
</comment>
<name>A0ABY3VK17_9MYCO</name>
<dbReference type="InterPro" id="IPR050545">
    <property type="entry name" value="Mycobact_MmpL"/>
</dbReference>
<evidence type="ECO:0000313" key="10">
    <source>
        <dbReference type="EMBL" id="UMB69735.1"/>
    </source>
</evidence>
<feature type="transmembrane region" description="Helical" evidence="8">
    <location>
        <begin position="405"/>
        <end position="424"/>
    </location>
</feature>
<feature type="region of interest" description="Disordered" evidence="7">
    <location>
        <begin position="1"/>
        <end position="29"/>
    </location>
</feature>
<dbReference type="Pfam" id="PF03176">
    <property type="entry name" value="MMPL"/>
    <property type="match status" value="2"/>
</dbReference>
<feature type="transmembrane region" description="Helical" evidence="8">
    <location>
        <begin position="44"/>
        <end position="63"/>
    </location>
</feature>
<dbReference type="InterPro" id="IPR004869">
    <property type="entry name" value="MMPL_dom"/>
</dbReference>
<feature type="transmembrane region" description="Helical" evidence="8">
    <location>
        <begin position="354"/>
        <end position="378"/>
    </location>
</feature>
<accession>A0ABY3VK17</accession>
<keyword evidence="11" id="KW-1185">Reference proteome</keyword>
<dbReference type="Proteomes" id="UP001055336">
    <property type="component" value="Chromosome"/>
</dbReference>
<dbReference type="PANTHER" id="PTHR33406:SF6">
    <property type="entry name" value="MEMBRANE PROTEIN YDGH-RELATED"/>
    <property type="match status" value="1"/>
</dbReference>
<organism evidence="10 11">
    <name type="scientific">Mycobacterium paraterrae</name>
    <dbReference type="NCBI Taxonomy" id="577492"/>
    <lineage>
        <taxon>Bacteria</taxon>
        <taxon>Bacillati</taxon>
        <taxon>Actinomycetota</taxon>
        <taxon>Actinomycetes</taxon>
        <taxon>Mycobacteriales</taxon>
        <taxon>Mycobacteriaceae</taxon>
        <taxon>Mycobacterium</taxon>
    </lineage>
</organism>
<comment type="subcellular location">
    <subcellularLocation>
        <location evidence="1">Cell membrane</location>
        <topology evidence="1">Multi-pass membrane protein</topology>
    </subcellularLocation>
</comment>
<evidence type="ECO:0000259" key="9">
    <source>
        <dbReference type="Pfam" id="PF03176"/>
    </source>
</evidence>
<dbReference type="RefSeq" id="WP_240261466.1">
    <property type="nucleotide sequence ID" value="NZ_CP092488.2"/>
</dbReference>
<feature type="transmembrane region" description="Helical" evidence="8">
    <location>
        <begin position="814"/>
        <end position="835"/>
    </location>
</feature>
<evidence type="ECO:0000256" key="2">
    <source>
        <dbReference type="ARBA" id="ARBA00010157"/>
    </source>
</evidence>
<feature type="transmembrane region" description="Helical" evidence="8">
    <location>
        <begin position="892"/>
        <end position="912"/>
    </location>
</feature>
<feature type="transmembrane region" description="Helical" evidence="8">
    <location>
        <begin position="242"/>
        <end position="264"/>
    </location>
</feature>
<evidence type="ECO:0000313" key="11">
    <source>
        <dbReference type="Proteomes" id="UP001055336"/>
    </source>
</evidence>
<evidence type="ECO:0000256" key="3">
    <source>
        <dbReference type="ARBA" id="ARBA00022475"/>
    </source>
</evidence>
<feature type="transmembrane region" description="Helical" evidence="8">
    <location>
        <begin position="270"/>
        <end position="291"/>
    </location>
</feature>
<evidence type="ECO:0000256" key="1">
    <source>
        <dbReference type="ARBA" id="ARBA00004651"/>
    </source>
</evidence>
<sequence length="982" mass="107906">MSDNGDSGRHAAGADGNADTGPVQVQHAPPPVERPFFARNIRRFSPVVVLAWLVFLFVMNSIVPQLEPVVDANREPLVPVDAPSTKALQHIGRVFHEGDSNALVFVVFEADHKLDDKDHVFYNEMVKKLRADNHVQYVMDLWSEGTTAAGVQSNDTKANFTLVRVAGDIGSTLNDESIIAVRNILDHLHPPPGLKVYASGSAVLSADMIYVGNTSLNTIMFVTIILITGMLLIVYRSLPTAFLILFMVLVELFCGRGIAAFMVYHHLIDISVYAANTLVSLILGAGTDYAIFLIGRYQEGRLAGETREQAYYCAISGVSHVILGSGVAVAGAMYCMKFTRLNYFNTCAAPCAAGMLVAVTAALTFGPAILTIGSRFGLFEPKKHQKGHGVWNKVGTAAVRWPGRILLVGCVVVLVGSITLITYYPNYDDRIYLAHTTPANQGYEASDRHFPVSKLNADMLMVESDHDLRNSVDMIAVDRVARAIFHTPGVGMVQAVTRPLGVPLEHSSFTYALGTVGTKIKEVLPYLHDFNNRLDDISAVTQSLQALTRHQQDLTNQQAGSAHLNAQAATDLYETTNRMRDNYANFDDVWRPIRSYFYWEKHCFDIPVCMSFRSLFDMTDGLDQLAEQFEKSMQAALIQDKVTPQLVETLGRNADLLGRFDDLVKAEHSTLEPLLTQLDALGLQTMDLGHSFDTSKNDEFFYIPPESFDNPYFKIDEKYFVSPDGHAVRYLIYHDGEALTEAGIQHDQTFLPAVKEALKGTTLAGSKVYLGGAAATYWDIKDATKIDLLIAATAAFSLIFLVMLFITRAVIASLVIVGTVAFSFSGAFGMSVLIWQNLLGMPLSWWNVVFCFILLVAVGSDYNLLLVARYLHESEAGLNTGLIRAVTKSGRVVTTAGIVFAVTMMAMVSSDLTSVGMFGSTVGIGLLLDTLIVRSLITPALARLLGPFFWWPRIIRQRPARTGSGAVAPEHRHTDDLYRTVV</sequence>
<evidence type="ECO:0000256" key="4">
    <source>
        <dbReference type="ARBA" id="ARBA00022692"/>
    </source>
</evidence>
<evidence type="ECO:0000256" key="7">
    <source>
        <dbReference type="SAM" id="MobiDB-lite"/>
    </source>
</evidence>
<feature type="transmembrane region" description="Helical" evidence="8">
    <location>
        <begin position="847"/>
        <end position="871"/>
    </location>
</feature>